<comment type="caution">
    <text evidence="3">The sequence shown here is derived from an EMBL/GenBank/DDBJ whole genome shotgun (WGS) entry which is preliminary data.</text>
</comment>
<evidence type="ECO:0000259" key="2">
    <source>
        <dbReference type="Pfam" id="PF07685"/>
    </source>
</evidence>
<dbReference type="GO" id="GO:0009236">
    <property type="term" value="P:cobalamin biosynthetic process"/>
    <property type="evidence" value="ECO:0007669"/>
    <property type="project" value="InterPro"/>
</dbReference>
<evidence type="ECO:0000313" key="4">
    <source>
        <dbReference type="Proteomes" id="UP000310334"/>
    </source>
</evidence>
<dbReference type="InterPro" id="IPR029062">
    <property type="entry name" value="Class_I_gatase-like"/>
</dbReference>
<reference evidence="3 4" key="1">
    <citation type="submission" date="2019-04" db="EMBL/GenBank/DDBJ databases">
        <title>Bacillus sediminilitoris sp. nov., isolated from a tidal flat sediment on the East China Sea.</title>
        <authorList>
            <person name="Wei Y."/>
            <person name="Mao H."/>
            <person name="Fang J."/>
        </authorList>
    </citation>
    <scope>NUCLEOTIDE SEQUENCE [LARGE SCALE GENOMIC DNA]</scope>
    <source>
        <strain evidence="3 4">DSL-17</strain>
    </source>
</reference>
<gene>
    <name evidence="3" type="ORF">E6W99_12310</name>
</gene>
<dbReference type="PANTHER" id="PTHR21343:SF1">
    <property type="entry name" value="COBYRIC ACID SYNTHASE"/>
    <property type="match status" value="1"/>
</dbReference>
<dbReference type="Proteomes" id="UP000310334">
    <property type="component" value="Unassembled WGS sequence"/>
</dbReference>
<accession>A0A4S4BYW0</accession>
<keyword evidence="4" id="KW-1185">Reference proteome</keyword>
<name>A0A4S4BYW0_9BACI</name>
<sequence>MYWRNLNGRKTKGIYTDFYRKWKRENKGINLEQPDIIILPGSKNTIEDLLFLREKGIDQEIKKAHQKGSSVFGICGGYQMLGETIEDPYQVESKKGWIKGLNLLPLKTILTNEKATNRTKGTLTINGQKVDVAGYEIHMGQTIASSSLQSLIILANGADGYKNKSETCIGTYLHGIFHNDEFRKIFLDLIRKKKGLPTSLNRESYVDKQLSDFHRLANTVRDAIDIDRLHKIIEQYPKGKERQ</sequence>
<dbReference type="CDD" id="cd01750">
    <property type="entry name" value="GATase1_CobQ"/>
    <property type="match status" value="1"/>
</dbReference>
<dbReference type="InterPro" id="IPR011698">
    <property type="entry name" value="GATase_3"/>
</dbReference>
<evidence type="ECO:0000313" key="3">
    <source>
        <dbReference type="EMBL" id="THF79775.1"/>
    </source>
</evidence>
<dbReference type="SUPFAM" id="SSF52317">
    <property type="entry name" value="Class I glutamine amidotransferase-like"/>
    <property type="match status" value="1"/>
</dbReference>
<dbReference type="InterPro" id="IPR033949">
    <property type="entry name" value="CobQ_GATase1"/>
</dbReference>
<dbReference type="Pfam" id="PF07685">
    <property type="entry name" value="GATase_3"/>
    <property type="match status" value="1"/>
</dbReference>
<dbReference type="EMBL" id="SSNT01000008">
    <property type="protein sequence ID" value="THF79775.1"/>
    <property type="molecule type" value="Genomic_DNA"/>
</dbReference>
<feature type="domain" description="CobB/CobQ-like glutamine amidotransferase" evidence="2">
    <location>
        <begin position="27"/>
        <end position="182"/>
    </location>
</feature>
<dbReference type="PANTHER" id="PTHR21343">
    <property type="entry name" value="DETHIOBIOTIN SYNTHETASE"/>
    <property type="match status" value="1"/>
</dbReference>
<dbReference type="AlphaFoldDB" id="A0A4S4BYW0"/>
<proteinExistence type="predicted"/>
<dbReference type="PROSITE" id="PS51274">
    <property type="entry name" value="GATASE_COBBQ"/>
    <property type="match status" value="1"/>
</dbReference>
<evidence type="ECO:0000256" key="1">
    <source>
        <dbReference type="ARBA" id="ARBA00022962"/>
    </source>
</evidence>
<dbReference type="Gene3D" id="3.40.50.880">
    <property type="match status" value="1"/>
</dbReference>
<protein>
    <recommendedName>
        <fullName evidence="2">CobB/CobQ-like glutamine amidotransferase domain-containing protein</fullName>
    </recommendedName>
</protein>
<dbReference type="GO" id="GO:0003824">
    <property type="term" value="F:catalytic activity"/>
    <property type="evidence" value="ECO:0007669"/>
    <property type="project" value="InterPro"/>
</dbReference>
<dbReference type="RefSeq" id="WP_136354235.1">
    <property type="nucleotide sequence ID" value="NZ_CP046266.1"/>
</dbReference>
<keyword evidence="1" id="KW-0315">Glutamine amidotransferase</keyword>
<dbReference type="OrthoDB" id="9808302at2"/>
<organism evidence="3 4">
    <name type="scientific">Metabacillus sediminilitoris</name>
    <dbReference type="NCBI Taxonomy" id="2567941"/>
    <lineage>
        <taxon>Bacteria</taxon>
        <taxon>Bacillati</taxon>
        <taxon>Bacillota</taxon>
        <taxon>Bacilli</taxon>
        <taxon>Bacillales</taxon>
        <taxon>Bacillaceae</taxon>
        <taxon>Metabacillus</taxon>
    </lineage>
</organism>